<name>A0A164PWL1_BACCE</name>
<feature type="transmembrane region" description="Helical" evidence="1">
    <location>
        <begin position="128"/>
        <end position="159"/>
    </location>
</feature>
<proteinExistence type="predicted"/>
<evidence type="ECO:0000313" key="2">
    <source>
        <dbReference type="EMBL" id="KZD68707.1"/>
    </source>
</evidence>
<organism evidence="2 3">
    <name type="scientific">Bacillus cereus</name>
    <dbReference type="NCBI Taxonomy" id="1396"/>
    <lineage>
        <taxon>Bacteria</taxon>
        <taxon>Bacillati</taxon>
        <taxon>Bacillota</taxon>
        <taxon>Bacilli</taxon>
        <taxon>Bacillales</taxon>
        <taxon>Bacillaceae</taxon>
        <taxon>Bacillus</taxon>
        <taxon>Bacillus cereus group</taxon>
    </lineage>
</organism>
<keyword evidence="1" id="KW-0812">Transmembrane</keyword>
<evidence type="ECO:0000256" key="1">
    <source>
        <dbReference type="SAM" id="Phobius"/>
    </source>
</evidence>
<gene>
    <name evidence="2" type="ORF">B4088_1660</name>
</gene>
<sequence length="163" mass="17239">MLTFLSAFTLPSLYCGVISTSGCSTGFFESSTIALFTIALSTSTSSFTFTVKIMFLSFMSVIFSYFAIILPASSFNSTGAGLSPSAFRLSFTNSKPDGISSSIFTSASFPSFTVLLNEMRYSISSPSFGSFLLTFLSALILPSLYCGVILAVGSVIGWFGSST</sequence>
<comment type="caution">
    <text evidence="2">The sequence shown here is derived from an EMBL/GenBank/DDBJ whole genome shotgun (WGS) entry which is preliminary data.</text>
</comment>
<protein>
    <submittedName>
        <fullName evidence="2">LSU ribosomal protein L11p (L12e)</fullName>
    </submittedName>
</protein>
<keyword evidence="2" id="KW-0689">Ribosomal protein</keyword>
<evidence type="ECO:0000313" key="3">
    <source>
        <dbReference type="Proteomes" id="UP000076482"/>
    </source>
</evidence>
<accession>A0A164PWL1</accession>
<dbReference type="GO" id="GO:0005840">
    <property type="term" value="C:ribosome"/>
    <property type="evidence" value="ECO:0007669"/>
    <property type="project" value="UniProtKB-KW"/>
</dbReference>
<reference evidence="2 3" key="1">
    <citation type="submission" date="2015-09" db="EMBL/GenBank/DDBJ databases">
        <title>Bacillus cereus food isolates.</title>
        <authorList>
            <person name="Boekhorst J."/>
        </authorList>
    </citation>
    <scope>NUCLEOTIDE SEQUENCE [LARGE SCALE GENOMIC DNA]</scope>
    <source>
        <strain evidence="2 3">B4088</strain>
    </source>
</reference>
<keyword evidence="1" id="KW-1133">Transmembrane helix</keyword>
<dbReference type="AlphaFoldDB" id="A0A164PWL1"/>
<feature type="transmembrane region" description="Helical" evidence="1">
    <location>
        <begin position="58"/>
        <end position="78"/>
    </location>
</feature>
<keyword evidence="1" id="KW-0472">Membrane</keyword>
<dbReference type="EMBL" id="LJKE01000035">
    <property type="protein sequence ID" value="KZD68707.1"/>
    <property type="molecule type" value="Genomic_DNA"/>
</dbReference>
<keyword evidence="2" id="KW-0687">Ribonucleoprotein</keyword>
<dbReference type="Proteomes" id="UP000076482">
    <property type="component" value="Unassembled WGS sequence"/>
</dbReference>